<proteinExistence type="predicted"/>
<name>Q8TL16_METAC</name>
<dbReference type="STRING" id="188937.MA_3227"/>
<dbReference type="Proteomes" id="UP000002487">
    <property type="component" value="Chromosome"/>
</dbReference>
<dbReference type="EnsemblBacteria" id="AAM06598">
    <property type="protein sequence ID" value="AAM06598"/>
    <property type="gene ID" value="MA_3227"/>
</dbReference>
<gene>
    <name evidence="2" type="ordered locus">MA_3227</name>
</gene>
<protein>
    <submittedName>
        <fullName evidence="2">Uncharacterized protein</fullName>
    </submittedName>
</protein>
<dbReference type="KEGG" id="mac:MA_3227"/>
<keyword evidence="1" id="KW-0472">Membrane</keyword>
<evidence type="ECO:0000313" key="3">
    <source>
        <dbReference type="Proteomes" id="UP000002487"/>
    </source>
</evidence>
<keyword evidence="1" id="KW-0812">Transmembrane</keyword>
<evidence type="ECO:0000313" key="2">
    <source>
        <dbReference type="EMBL" id="AAM06598.1"/>
    </source>
</evidence>
<reference evidence="2 3" key="1">
    <citation type="journal article" date="2002" name="Genome Res.">
        <title>The genome of Methanosarcina acetivorans reveals extensive metabolic and physiological diversity.</title>
        <authorList>
            <person name="Galagan J.E."/>
            <person name="Nusbaum C."/>
            <person name="Roy A."/>
            <person name="Endrizzi M.G."/>
            <person name="Macdonald P."/>
            <person name="FitzHugh W."/>
            <person name="Calvo S."/>
            <person name="Engels R."/>
            <person name="Smirnov S."/>
            <person name="Atnoor D."/>
            <person name="Brown A."/>
            <person name="Allen N."/>
            <person name="Naylor J."/>
            <person name="Stange-Thomann N."/>
            <person name="DeArellano K."/>
            <person name="Johnson R."/>
            <person name="Linton L."/>
            <person name="McEwan P."/>
            <person name="McKernan K."/>
            <person name="Talamas J."/>
            <person name="Tirrell A."/>
            <person name="Ye W."/>
            <person name="Zimmer A."/>
            <person name="Barber R.D."/>
            <person name="Cann I."/>
            <person name="Graham D.E."/>
            <person name="Grahame D.A."/>
            <person name="Guss A."/>
            <person name="Hedderich R."/>
            <person name="Ingram-Smith C."/>
            <person name="Kuettner C.H."/>
            <person name="Krzycki J.A."/>
            <person name="Leigh J.A."/>
            <person name="Li W."/>
            <person name="Liu J."/>
            <person name="Mukhopadhyay B."/>
            <person name="Reeve J.N."/>
            <person name="Smith K."/>
            <person name="Springer T.A."/>
            <person name="Umayam L.A."/>
            <person name="White O."/>
            <person name="White R.H."/>
            <person name="de Macario E.C."/>
            <person name="Ferry J.G."/>
            <person name="Jarrell K.F."/>
            <person name="Jing H."/>
            <person name="Macario A.J.L."/>
            <person name="Paulsen I."/>
            <person name="Pritchett M."/>
            <person name="Sowers K.R."/>
            <person name="Swanson R.V."/>
            <person name="Zinder S.H."/>
            <person name="Lander E."/>
            <person name="Metcalf W.W."/>
            <person name="Birren B."/>
        </authorList>
    </citation>
    <scope>NUCLEOTIDE SEQUENCE [LARGE SCALE GENOMIC DNA]</scope>
    <source>
        <strain evidence="3">ATCC 35395 / DSM 2834 / JCM 12185 / C2A</strain>
    </source>
</reference>
<sequence>MTVMNVPDYLIVIVELLALFPVAMVLFFVKFPDAFPIFWTIVKRRNFVCMLRDDIVLDIRPAKMESNLWKVFDGIGKKAMVTHEFESDPKDVFILFGRPSIMVNEDNTRAVRPEINELISYMKSEMGLKTKREFENAILRANYLIDLLKNVTNDGGYWKKNEKTGENEFIKISFDDFWDKQIDQETRDFLTKYKDIKDGGLVLNGFKVIRIHDVEDYIDRHNPETYAANEIYIKRKAEASANHDLKKLIIIVIIITGATLLALLYLNGGGAATGAAAAGTQFVPK</sequence>
<accession>Q8TL16</accession>
<evidence type="ECO:0000256" key="1">
    <source>
        <dbReference type="SAM" id="Phobius"/>
    </source>
</evidence>
<dbReference type="InParanoid" id="Q8TL16"/>
<dbReference type="AlphaFoldDB" id="Q8TL16"/>
<keyword evidence="1" id="KW-1133">Transmembrane helix</keyword>
<dbReference type="RefSeq" id="WP_011023161.1">
    <property type="nucleotide sequence ID" value="NC_003552.1"/>
</dbReference>
<dbReference type="GeneID" id="1475120"/>
<feature type="transmembrane region" description="Helical" evidence="1">
    <location>
        <begin position="248"/>
        <end position="266"/>
    </location>
</feature>
<feature type="transmembrane region" description="Helical" evidence="1">
    <location>
        <begin position="6"/>
        <end position="29"/>
    </location>
</feature>
<dbReference type="HOGENOM" id="CLU_975243_0_0_2"/>
<keyword evidence="3" id="KW-1185">Reference proteome</keyword>
<dbReference type="EMBL" id="AE010299">
    <property type="protein sequence ID" value="AAM06598.1"/>
    <property type="molecule type" value="Genomic_DNA"/>
</dbReference>
<organism evidence="2 3">
    <name type="scientific">Methanosarcina acetivorans (strain ATCC 35395 / DSM 2834 / JCM 12185 / C2A)</name>
    <dbReference type="NCBI Taxonomy" id="188937"/>
    <lineage>
        <taxon>Archaea</taxon>
        <taxon>Methanobacteriati</taxon>
        <taxon>Methanobacteriota</taxon>
        <taxon>Stenosarchaea group</taxon>
        <taxon>Methanomicrobia</taxon>
        <taxon>Methanosarcinales</taxon>
        <taxon>Methanosarcinaceae</taxon>
        <taxon>Methanosarcina</taxon>
    </lineage>
</organism>